<name>A0A254TKC2_9BURK</name>
<evidence type="ECO:0000256" key="3">
    <source>
        <dbReference type="ARBA" id="ARBA00022989"/>
    </source>
</evidence>
<dbReference type="Pfam" id="PF06803">
    <property type="entry name" value="DUF1232"/>
    <property type="match status" value="1"/>
</dbReference>
<feature type="transmembrane region" description="Helical" evidence="5">
    <location>
        <begin position="58"/>
        <end position="79"/>
    </location>
</feature>
<organism evidence="7 8">
    <name type="scientific">Noviherbaspirillum denitrificans</name>
    <dbReference type="NCBI Taxonomy" id="1968433"/>
    <lineage>
        <taxon>Bacteria</taxon>
        <taxon>Pseudomonadati</taxon>
        <taxon>Pseudomonadota</taxon>
        <taxon>Betaproteobacteria</taxon>
        <taxon>Burkholderiales</taxon>
        <taxon>Oxalobacteraceae</taxon>
        <taxon>Noviherbaspirillum</taxon>
    </lineage>
</organism>
<keyword evidence="4 5" id="KW-0472">Membrane</keyword>
<keyword evidence="3 5" id="KW-1133">Transmembrane helix</keyword>
<evidence type="ECO:0000313" key="8">
    <source>
        <dbReference type="Proteomes" id="UP000197535"/>
    </source>
</evidence>
<evidence type="ECO:0000256" key="5">
    <source>
        <dbReference type="SAM" id="Phobius"/>
    </source>
</evidence>
<evidence type="ECO:0000313" key="7">
    <source>
        <dbReference type="EMBL" id="OWW23069.1"/>
    </source>
</evidence>
<comment type="subcellular location">
    <subcellularLocation>
        <location evidence="1">Endomembrane system</location>
        <topology evidence="1">Multi-pass membrane protein</topology>
    </subcellularLocation>
</comment>
<dbReference type="GO" id="GO:0012505">
    <property type="term" value="C:endomembrane system"/>
    <property type="evidence" value="ECO:0007669"/>
    <property type="project" value="UniProtKB-SubCell"/>
</dbReference>
<sequence length="125" mass="14220">MSLKENLRNWARRLKRDGVALWFASRHPGTPFAAKLLSVFVVAYALSPIDLVPDFIPVFGYVDDVLLLPALIWLAIRLIPEDVMGECRRKSEEWMAREGSKPRSRWGAVLIVAIWLAVAYAAWRA</sequence>
<evidence type="ECO:0000256" key="2">
    <source>
        <dbReference type="ARBA" id="ARBA00022692"/>
    </source>
</evidence>
<proteinExistence type="predicted"/>
<dbReference type="AlphaFoldDB" id="A0A254TKC2"/>
<dbReference type="RefSeq" id="WP_088709984.1">
    <property type="nucleotide sequence ID" value="NZ_LSTO01000001.1"/>
</dbReference>
<dbReference type="InterPro" id="IPR010652">
    <property type="entry name" value="DUF1232"/>
</dbReference>
<gene>
    <name evidence="7" type="ORF">AYR66_25740</name>
</gene>
<accession>A0A254TKC2</accession>
<dbReference type="EMBL" id="LSTO01000001">
    <property type="protein sequence ID" value="OWW23069.1"/>
    <property type="molecule type" value="Genomic_DNA"/>
</dbReference>
<protein>
    <recommendedName>
        <fullName evidence="6">DUF1232 domain-containing protein</fullName>
    </recommendedName>
</protein>
<evidence type="ECO:0000256" key="4">
    <source>
        <dbReference type="ARBA" id="ARBA00023136"/>
    </source>
</evidence>
<feature type="domain" description="DUF1232" evidence="6">
    <location>
        <begin position="34"/>
        <end position="69"/>
    </location>
</feature>
<feature type="transmembrane region" description="Helical" evidence="5">
    <location>
        <begin position="21"/>
        <end position="46"/>
    </location>
</feature>
<keyword evidence="8" id="KW-1185">Reference proteome</keyword>
<reference evidence="7 8" key="1">
    <citation type="submission" date="2016-02" db="EMBL/GenBank/DDBJ databases">
        <authorList>
            <person name="Wen L."/>
            <person name="He K."/>
            <person name="Yang H."/>
        </authorList>
    </citation>
    <scope>NUCLEOTIDE SEQUENCE [LARGE SCALE GENOMIC DNA]</scope>
    <source>
        <strain evidence="7 8">TSA40</strain>
    </source>
</reference>
<dbReference type="OrthoDB" id="9804184at2"/>
<evidence type="ECO:0000259" key="6">
    <source>
        <dbReference type="Pfam" id="PF06803"/>
    </source>
</evidence>
<feature type="transmembrane region" description="Helical" evidence="5">
    <location>
        <begin position="106"/>
        <end position="123"/>
    </location>
</feature>
<keyword evidence="2 5" id="KW-0812">Transmembrane</keyword>
<dbReference type="Proteomes" id="UP000197535">
    <property type="component" value="Unassembled WGS sequence"/>
</dbReference>
<evidence type="ECO:0000256" key="1">
    <source>
        <dbReference type="ARBA" id="ARBA00004127"/>
    </source>
</evidence>
<comment type="caution">
    <text evidence="7">The sequence shown here is derived from an EMBL/GenBank/DDBJ whole genome shotgun (WGS) entry which is preliminary data.</text>
</comment>